<evidence type="ECO:0000256" key="4">
    <source>
        <dbReference type="ARBA" id="ARBA00049194"/>
    </source>
</evidence>
<dbReference type="EMBL" id="JAKLJA010000013">
    <property type="protein sequence ID" value="MCG5075049.1"/>
    <property type="molecule type" value="Genomic_DNA"/>
</dbReference>
<comment type="similarity">
    <text evidence="1 6">Belongs to the aldehyde dehydrogenase family.</text>
</comment>
<dbReference type="InterPro" id="IPR016163">
    <property type="entry name" value="Ald_DH_C"/>
</dbReference>
<dbReference type="GO" id="GO:0004029">
    <property type="term" value="F:aldehyde dehydrogenase (NAD+) activity"/>
    <property type="evidence" value="ECO:0007669"/>
    <property type="project" value="UniProtKB-EC"/>
</dbReference>
<comment type="caution">
    <text evidence="8">The sequence shown here is derived from an EMBL/GenBank/DDBJ whole genome shotgun (WGS) entry which is preliminary data.</text>
</comment>
<keyword evidence="2 6" id="KW-0560">Oxidoreductase</keyword>
<comment type="catalytic activity">
    <reaction evidence="4">
        <text>an aldehyde + NAD(+) + H2O = a carboxylate + NADH + 2 H(+)</text>
        <dbReference type="Rhea" id="RHEA:16185"/>
        <dbReference type="ChEBI" id="CHEBI:15377"/>
        <dbReference type="ChEBI" id="CHEBI:15378"/>
        <dbReference type="ChEBI" id="CHEBI:17478"/>
        <dbReference type="ChEBI" id="CHEBI:29067"/>
        <dbReference type="ChEBI" id="CHEBI:57540"/>
        <dbReference type="ChEBI" id="CHEBI:57945"/>
        <dbReference type="EC" id="1.2.1.3"/>
    </reaction>
</comment>
<dbReference type="InterPro" id="IPR016160">
    <property type="entry name" value="Ald_DH_CS_CYS"/>
</dbReference>
<dbReference type="InterPro" id="IPR016161">
    <property type="entry name" value="Ald_DH/histidinol_DH"/>
</dbReference>
<dbReference type="PANTHER" id="PTHR42804">
    <property type="entry name" value="ALDEHYDE DEHYDROGENASE"/>
    <property type="match status" value="1"/>
</dbReference>
<feature type="domain" description="Aldehyde dehydrogenase" evidence="7">
    <location>
        <begin position="46"/>
        <end position="505"/>
    </location>
</feature>
<evidence type="ECO:0000256" key="6">
    <source>
        <dbReference type="RuleBase" id="RU003345"/>
    </source>
</evidence>
<evidence type="ECO:0000256" key="1">
    <source>
        <dbReference type="ARBA" id="ARBA00009986"/>
    </source>
</evidence>
<evidence type="ECO:0000259" key="7">
    <source>
        <dbReference type="Pfam" id="PF00171"/>
    </source>
</evidence>
<reference evidence="8" key="1">
    <citation type="submission" date="2022-01" db="EMBL/GenBank/DDBJ databases">
        <title>Genome sequence and assembly of Parabukholderia sp. RG36.</title>
        <authorList>
            <person name="Chhetri G."/>
        </authorList>
    </citation>
    <scope>NUCLEOTIDE SEQUENCE</scope>
    <source>
        <strain evidence="8">RG36</strain>
    </source>
</reference>
<gene>
    <name evidence="8" type="ORF">L5014_17050</name>
</gene>
<evidence type="ECO:0000256" key="3">
    <source>
        <dbReference type="ARBA" id="ARBA00024226"/>
    </source>
</evidence>
<dbReference type="PROSITE" id="PS00070">
    <property type="entry name" value="ALDEHYDE_DEHYDR_CYS"/>
    <property type="match status" value="1"/>
</dbReference>
<dbReference type="InterPro" id="IPR016162">
    <property type="entry name" value="Ald_DH_N"/>
</dbReference>
<name>A0A9X1RUA2_9BURK</name>
<dbReference type="AlphaFoldDB" id="A0A9X1RUA2"/>
<evidence type="ECO:0000313" key="8">
    <source>
        <dbReference type="EMBL" id="MCG5075049.1"/>
    </source>
</evidence>
<dbReference type="Pfam" id="PF00171">
    <property type="entry name" value="Aldedh"/>
    <property type="match status" value="1"/>
</dbReference>
<dbReference type="Gene3D" id="3.40.309.10">
    <property type="entry name" value="Aldehyde Dehydrogenase, Chain A, domain 2"/>
    <property type="match status" value="1"/>
</dbReference>
<dbReference type="Gene3D" id="3.40.605.10">
    <property type="entry name" value="Aldehyde Dehydrogenase, Chain A, domain 1"/>
    <property type="match status" value="1"/>
</dbReference>
<evidence type="ECO:0000256" key="2">
    <source>
        <dbReference type="ARBA" id="ARBA00023002"/>
    </source>
</evidence>
<dbReference type="EC" id="1.2.1.3" evidence="3"/>
<dbReference type="InterPro" id="IPR029510">
    <property type="entry name" value="Ald_DH_CS_GLU"/>
</dbReference>
<proteinExistence type="inferred from homology"/>
<dbReference type="FunFam" id="3.40.605.10:FF:000007">
    <property type="entry name" value="NAD/NADP-dependent betaine aldehyde dehydrogenase"/>
    <property type="match status" value="1"/>
</dbReference>
<protein>
    <recommendedName>
        <fullName evidence="3">aldehyde dehydrogenase (NAD(+))</fullName>
        <ecNumber evidence="3">1.2.1.3</ecNumber>
    </recommendedName>
</protein>
<evidence type="ECO:0000256" key="5">
    <source>
        <dbReference type="PROSITE-ProRule" id="PRU10007"/>
    </source>
</evidence>
<dbReference type="Proteomes" id="UP001139308">
    <property type="component" value="Unassembled WGS sequence"/>
</dbReference>
<feature type="active site" evidence="5">
    <location>
        <position position="277"/>
    </location>
</feature>
<dbReference type="PROSITE" id="PS00687">
    <property type="entry name" value="ALDEHYDE_DEHYDR_GLU"/>
    <property type="match status" value="1"/>
</dbReference>
<accession>A0A9X1RUA2</accession>
<sequence>MATISTIATPAACESGFVLPAATIAGTPVRARGAEDTQDTRGDAHRATPIFNASTGATIGWQEHANAALVDEAVRAAHTALASWRTTAPAKRGKLLKKIAELIDADRARLASMQMLVSGKPPLEADIDVSDAAATFNYYADLCLDAKAFAPEALALPDDTVTGERFYEAVGVAALIVPWNFPMVTTAWKIAPALAAGCTVVLKPSELTSPVEHMLAEIINEAGVPDSVVNLVNGGGEVGALLTAHPLVDKISFTGSTASGKKVMQAAAQDMKRVTLELGGKSALIVRADADVERAVSLAVGGAFTNAGQMCSATARILVHDDVYRKFMAAFETAVRAIVVGPSQNTHVNPNATMGPLVCAAQRTRVQALVEQGLRAGASVAFLGSVDHACGDGFFMAPMVIAEPPTDNLLWTDEIFGPVACVKSFRTDEEAIALANDTRYGLVATVVTADREAARRYKTQLRAGLVWINTPQLIFPQACWGGLGLSGTGRELGLAGLRSYQELRHAIADVG</sequence>
<keyword evidence="9" id="KW-1185">Reference proteome</keyword>
<evidence type="ECO:0000313" key="9">
    <source>
        <dbReference type="Proteomes" id="UP001139308"/>
    </source>
</evidence>
<dbReference type="RefSeq" id="WP_238464910.1">
    <property type="nucleotide sequence ID" value="NZ_JAKLJA010000013.1"/>
</dbReference>
<dbReference type="SUPFAM" id="SSF53720">
    <property type="entry name" value="ALDH-like"/>
    <property type="match status" value="1"/>
</dbReference>
<dbReference type="InterPro" id="IPR015590">
    <property type="entry name" value="Aldehyde_DH_dom"/>
</dbReference>
<organism evidence="8 9">
    <name type="scientific">Paraburkholderia tagetis</name>
    <dbReference type="NCBI Taxonomy" id="2913261"/>
    <lineage>
        <taxon>Bacteria</taxon>
        <taxon>Pseudomonadati</taxon>
        <taxon>Pseudomonadota</taxon>
        <taxon>Betaproteobacteria</taxon>
        <taxon>Burkholderiales</taxon>
        <taxon>Burkholderiaceae</taxon>
        <taxon>Paraburkholderia</taxon>
    </lineage>
</organism>
<dbReference type="PANTHER" id="PTHR42804:SF1">
    <property type="entry name" value="ALDEHYDE DEHYDROGENASE-RELATED"/>
    <property type="match status" value="1"/>
</dbReference>